<feature type="domain" description="CusB-like beta-barrel" evidence="7">
    <location>
        <begin position="247"/>
        <end position="321"/>
    </location>
</feature>
<sequence precursor="true">MRRYVKRGVLGLIVLAVVGYLASWLAQGNDAQSVQYRTVALKRGDLVATISATGTVEPEEVVNVGAQVAGRILEFGQDGSGKTIDYGSIVEQGMVLARIDSSLYAADVATTKAQVEQSKAAVIRAEADLVQMQAKLFQAERDWNRAKKLGPSEALSQSDFDAAQSAYEVAKANVGVAKASILQAQNAVSQAQAVMTKAQQNLDYCTIRSPVRGVIIDRRVNIGQTVVSSLNAPSLFLIAKDLKRLQVWVAVNEADIGNIVPGQAVVFTVDAYPGQVFQGEVGKVRLNAAMTQNVVTYTVEVLTDNSDGRLLPYLTANVKFMLSRRDNVLMVPNAALRWSKEPDQAAQADRPGRQGQDRQGSGAGGAAAQTEKDREEERRGTIWVLANGSVKPIPVRVGVTDGTSTEVEGNGLKEGMQVVTGEQPRETPGGSTPASPFTPKLFRR</sequence>
<feature type="region of interest" description="Disordered" evidence="4">
    <location>
        <begin position="340"/>
        <end position="378"/>
    </location>
</feature>
<feature type="domain" description="Multidrug resistance protein MdtA-like alpha-helical hairpin" evidence="5">
    <location>
        <begin position="125"/>
        <end position="203"/>
    </location>
</feature>
<evidence type="ECO:0000259" key="7">
    <source>
        <dbReference type="Pfam" id="PF25954"/>
    </source>
</evidence>
<dbReference type="HOGENOM" id="CLU_018816_14_1_7"/>
<evidence type="ECO:0000259" key="6">
    <source>
        <dbReference type="Pfam" id="PF25917"/>
    </source>
</evidence>
<accession>A0LM37</accession>
<evidence type="ECO:0000313" key="9">
    <source>
        <dbReference type="Proteomes" id="UP000001784"/>
    </source>
</evidence>
<keyword evidence="9" id="KW-1185">Reference proteome</keyword>
<dbReference type="SUPFAM" id="SSF111369">
    <property type="entry name" value="HlyD-like secretion proteins"/>
    <property type="match status" value="2"/>
</dbReference>
<evidence type="ECO:0000313" key="8">
    <source>
        <dbReference type="EMBL" id="ABK18489.1"/>
    </source>
</evidence>
<dbReference type="Pfam" id="PF25917">
    <property type="entry name" value="BSH_RND"/>
    <property type="match status" value="1"/>
</dbReference>
<feature type="coiled-coil region" evidence="3">
    <location>
        <begin position="115"/>
        <end position="142"/>
    </location>
</feature>
<proteinExistence type="predicted"/>
<dbReference type="FunCoup" id="A0LM37">
    <property type="interactions" value="273"/>
</dbReference>
<organism evidence="8 9">
    <name type="scientific">Syntrophobacter fumaroxidans (strain DSM 10017 / MPOB)</name>
    <dbReference type="NCBI Taxonomy" id="335543"/>
    <lineage>
        <taxon>Bacteria</taxon>
        <taxon>Pseudomonadati</taxon>
        <taxon>Thermodesulfobacteriota</taxon>
        <taxon>Syntrophobacteria</taxon>
        <taxon>Syntrophobacterales</taxon>
        <taxon>Syntrophobacteraceae</taxon>
        <taxon>Syntrophobacter</taxon>
    </lineage>
</organism>
<dbReference type="Pfam" id="PF25954">
    <property type="entry name" value="Beta-barrel_RND_2"/>
    <property type="match status" value="1"/>
</dbReference>
<protein>
    <submittedName>
        <fullName evidence="8">Efflux transporter, RND family, MFP subunit</fullName>
    </submittedName>
</protein>
<name>A0LM37_SYNFM</name>
<dbReference type="InterPro" id="IPR050465">
    <property type="entry name" value="UPF0194_transport"/>
</dbReference>
<feature type="domain" description="Multidrug resistance protein MdtA-like barrel-sandwich hybrid" evidence="6">
    <location>
        <begin position="60"/>
        <end position="231"/>
    </location>
</feature>
<dbReference type="eggNOG" id="COG0845">
    <property type="taxonomic scope" value="Bacteria"/>
</dbReference>
<evidence type="ECO:0000256" key="4">
    <source>
        <dbReference type="SAM" id="MobiDB-lite"/>
    </source>
</evidence>
<dbReference type="KEGG" id="sfu:Sfum_2811"/>
<dbReference type="AlphaFoldDB" id="A0LM37"/>
<dbReference type="STRING" id="335543.Sfum_2811"/>
<dbReference type="PANTHER" id="PTHR32347:SF14">
    <property type="entry name" value="EFFLUX SYSTEM COMPONENT YKNX-RELATED"/>
    <property type="match status" value="1"/>
</dbReference>
<dbReference type="PANTHER" id="PTHR32347">
    <property type="entry name" value="EFFLUX SYSTEM COMPONENT YKNX-RELATED"/>
    <property type="match status" value="1"/>
</dbReference>
<evidence type="ECO:0000256" key="3">
    <source>
        <dbReference type="SAM" id="Coils"/>
    </source>
</evidence>
<dbReference type="OrthoDB" id="9784484at2"/>
<keyword evidence="2 3" id="KW-0175">Coiled coil</keyword>
<evidence type="ECO:0000259" key="5">
    <source>
        <dbReference type="Pfam" id="PF25876"/>
    </source>
</evidence>
<dbReference type="RefSeq" id="WP_011699656.1">
    <property type="nucleotide sequence ID" value="NC_008554.1"/>
</dbReference>
<dbReference type="Proteomes" id="UP000001784">
    <property type="component" value="Chromosome"/>
</dbReference>
<dbReference type="InterPro" id="IPR058625">
    <property type="entry name" value="MdtA-like_BSH"/>
</dbReference>
<dbReference type="Pfam" id="PF25876">
    <property type="entry name" value="HH_MFP_RND"/>
    <property type="match status" value="1"/>
</dbReference>
<feature type="region of interest" description="Disordered" evidence="4">
    <location>
        <begin position="396"/>
        <end position="444"/>
    </location>
</feature>
<evidence type="ECO:0000256" key="2">
    <source>
        <dbReference type="ARBA" id="ARBA00023054"/>
    </source>
</evidence>
<dbReference type="EMBL" id="CP000478">
    <property type="protein sequence ID" value="ABK18489.1"/>
    <property type="molecule type" value="Genomic_DNA"/>
</dbReference>
<evidence type="ECO:0000256" key="1">
    <source>
        <dbReference type="ARBA" id="ARBA00004196"/>
    </source>
</evidence>
<comment type="subcellular location">
    <subcellularLocation>
        <location evidence="1">Cell envelope</location>
    </subcellularLocation>
</comment>
<dbReference type="Gene3D" id="1.10.287.470">
    <property type="entry name" value="Helix hairpin bin"/>
    <property type="match status" value="1"/>
</dbReference>
<dbReference type="GO" id="GO:0030313">
    <property type="term" value="C:cell envelope"/>
    <property type="evidence" value="ECO:0007669"/>
    <property type="project" value="UniProtKB-SubCell"/>
</dbReference>
<dbReference type="InterPro" id="IPR058792">
    <property type="entry name" value="Beta-barrel_RND_2"/>
</dbReference>
<gene>
    <name evidence="8" type="ordered locus">Sfum_2811</name>
</gene>
<dbReference type="InParanoid" id="A0LM37"/>
<dbReference type="Gene3D" id="2.40.30.170">
    <property type="match status" value="1"/>
</dbReference>
<reference evidence="8 9" key="1">
    <citation type="submission" date="2006-10" db="EMBL/GenBank/DDBJ databases">
        <title>Complete sequence of Syntrophobacter fumaroxidans MPOB.</title>
        <authorList>
            <consortium name="US DOE Joint Genome Institute"/>
            <person name="Copeland A."/>
            <person name="Lucas S."/>
            <person name="Lapidus A."/>
            <person name="Barry K."/>
            <person name="Detter J.C."/>
            <person name="Glavina del Rio T."/>
            <person name="Hammon N."/>
            <person name="Israni S."/>
            <person name="Pitluck S."/>
            <person name="Goltsman E.G."/>
            <person name="Martinez M."/>
            <person name="Schmutz J."/>
            <person name="Larimer F."/>
            <person name="Land M."/>
            <person name="Hauser L."/>
            <person name="Kyrpides N."/>
            <person name="Kim E."/>
            <person name="Boone D.R."/>
            <person name="Brockman F."/>
            <person name="Culley D."/>
            <person name="Ferry J."/>
            <person name="Gunsalus R."/>
            <person name="McInerney M.J."/>
            <person name="Morrison M."/>
            <person name="Plugge C."/>
            <person name="Rohlin L."/>
            <person name="Scholten J."/>
            <person name="Sieber J."/>
            <person name="Stams A.J.M."/>
            <person name="Worm P."/>
            <person name="Henstra A.M."/>
            <person name="Richardson P."/>
        </authorList>
    </citation>
    <scope>NUCLEOTIDE SEQUENCE [LARGE SCALE GENOMIC DNA]</scope>
    <source>
        <strain evidence="9">DSM 10017 / MPOB</strain>
    </source>
</reference>
<dbReference type="InterPro" id="IPR058624">
    <property type="entry name" value="MdtA-like_HH"/>
</dbReference>
<dbReference type="Gene3D" id="2.40.50.100">
    <property type="match status" value="1"/>
</dbReference>